<dbReference type="NCBIfam" id="TIGR01409">
    <property type="entry name" value="TAT_signal_seq"/>
    <property type="match status" value="1"/>
</dbReference>
<organism evidence="8 9">
    <name type="scientific">Fodinibius roseus</name>
    <dbReference type="NCBI Taxonomy" id="1194090"/>
    <lineage>
        <taxon>Bacteria</taxon>
        <taxon>Pseudomonadati</taxon>
        <taxon>Balneolota</taxon>
        <taxon>Balneolia</taxon>
        <taxon>Balneolales</taxon>
        <taxon>Balneolaceae</taxon>
        <taxon>Fodinibius</taxon>
    </lineage>
</organism>
<proteinExistence type="inferred from homology"/>
<dbReference type="PANTHER" id="PTHR43818:SF1">
    <property type="entry name" value="GLYCOSYL HYDROLASE FAMILY 109 PROTEIN"/>
    <property type="match status" value="1"/>
</dbReference>
<dbReference type="InterPro" id="IPR050463">
    <property type="entry name" value="Gfo/Idh/MocA_oxidrdct_glycsds"/>
</dbReference>
<dbReference type="InterPro" id="IPR049303">
    <property type="entry name" value="Glyco_hydro_109_C"/>
</dbReference>
<dbReference type="InterPro" id="IPR019546">
    <property type="entry name" value="TAT_signal_bac_arc"/>
</dbReference>
<dbReference type="InterPro" id="IPR006311">
    <property type="entry name" value="TAT_signal"/>
</dbReference>
<evidence type="ECO:0000259" key="7">
    <source>
        <dbReference type="Pfam" id="PF21252"/>
    </source>
</evidence>
<gene>
    <name evidence="8" type="ORF">SAMN05443144_13612</name>
</gene>
<evidence type="ECO:0000256" key="3">
    <source>
        <dbReference type="ARBA" id="ARBA00022801"/>
    </source>
</evidence>
<keyword evidence="4" id="KW-0520">NAD</keyword>
<evidence type="ECO:0000313" key="9">
    <source>
        <dbReference type="Proteomes" id="UP000184041"/>
    </source>
</evidence>
<dbReference type="Gene3D" id="3.40.50.720">
    <property type="entry name" value="NAD(P)-binding Rossmann-like Domain"/>
    <property type="match status" value="1"/>
</dbReference>
<dbReference type="Gene3D" id="3.30.360.10">
    <property type="entry name" value="Dihydrodipicolinate Reductase, domain 2"/>
    <property type="match status" value="1"/>
</dbReference>
<dbReference type="PROSITE" id="PS51318">
    <property type="entry name" value="TAT"/>
    <property type="match status" value="1"/>
</dbReference>
<dbReference type="EMBL" id="FQUS01000036">
    <property type="protein sequence ID" value="SHG58419.1"/>
    <property type="molecule type" value="Genomic_DNA"/>
</dbReference>
<dbReference type="AlphaFoldDB" id="A0A1M5L0X7"/>
<accession>A0A1M5L0X7</accession>
<dbReference type="RefSeq" id="WP_073068393.1">
    <property type="nucleotide sequence ID" value="NZ_FQUS01000036.1"/>
</dbReference>
<dbReference type="Proteomes" id="UP000184041">
    <property type="component" value="Unassembled WGS sequence"/>
</dbReference>
<keyword evidence="9" id="KW-1185">Reference proteome</keyword>
<dbReference type="InterPro" id="IPR036291">
    <property type="entry name" value="NAD(P)-bd_dom_sf"/>
</dbReference>
<dbReference type="STRING" id="1194090.SAMN05443144_13612"/>
<comment type="similarity">
    <text evidence="2">Belongs to the Gfo/Idh/MocA family. Glycosyl hydrolase 109 subfamily.</text>
</comment>
<evidence type="ECO:0000256" key="1">
    <source>
        <dbReference type="ARBA" id="ARBA00001911"/>
    </source>
</evidence>
<dbReference type="PANTHER" id="PTHR43818">
    <property type="entry name" value="BCDNA.GH03377"/>
    <property type="match status" value="1"/>
</dbReference>
<feature type="domain" description="Glycosyl hydrolase 109 C-terminal" evidence="7">
    <location>
        <begin position="177"/>
        <end position="359"/>
    </location>
</feature>
<dbReference type="InterPro" id="IPR000683">
    <property type="entry name" value="Gfo/Idh/MocA-like_OxRdtase_N"/>
</dbReference>
<keyword evidence="5" id="KW-0326">Glycosidase</keyword>
<keyword evidence="3" id="KW-0378">Hydrolase</keyword>
<reference evidence="8 9" key="1">
    <citation type="submission" date="2016-11" db="EMBL/GenBank/DDBJ databases">
        <authorList>
            <person name="Jaros S."/>
            <person name="Januszkiewicz K."/>
            <person name="Wedrychowicz H."/>
        </authorList>
    </citation>
    <scope>NUCLEOTIDE SEQUENCE [LARGE SCALE GENOMIC DNA]</scope>
    <source>
        <strain evidence="8 9">DSM 21986</strain>
    </source>
</reference>
<evidence type="ECO:0000259" key="6">
    <source>
        <dbReference type="Pfam" id="PF01408"/>
    </source>
</evidence>
<dbReference type="GO" id="GO:0000166">
    <property type="term" value="F:nucleotide binding"/>
    <property type="evidence" value="ECO:0007669"/>
    <property type="project" value="InterPro"/>
</dbReference>
<dbReference type="GO" id="GO:0016798">
    <property type="term" value="F:hydrolase activity, acting on glycosyl bonds"/>
    <property type="evidence" value="ECO:0007669"/>
    <property type="project" value="UniProtKB-KW"/>
</dbReference>
<evidence type="ECO:0000256" key="5">
    <source>
        <dbReference type="ARBA" id="ARBA00023295"/>
    </source>
</evidence>
<evidence type="ECO:0000256" key="4">
    <source>
        <dbReference type="ARBA" id="ARBA00023027"/>
    </source>
</evidence>
<dbReference type="Pfam" id="PF21252">
    <property type="entry name" value="Glyco_hydro_109_C"/>
    <property type="match status" value="1"/>
</dbReference>
<sequence length="456" mass="50874">MKMNLNRRDFLKKATLTGAGFVTMPSFSVAKGKARANSNVQVGMIGVGGHGHGHINHVLQLENVSIVAICDIKEANLSRGQSIVEKTTDKRPIGYGEHEYSYREMLVKEDLDAVIIATPWRWHIPMAIDTMKAGAYAAVEPGAASTVKECWDLVNTAEETGLHTMILENHCYDRWNMAVLNMVRQGVFGELLHCQCGYEHDLRGRIVTGKKSGVSEPKALGGDYRSLQNIKRTGDLYATHGIGPVSQCLDIHRGNKFMNLVSMATKSRGLKLWAEENLDTDHPAQGIDWKMGDIVSTMIKCNNGETVILSFDTRSPRPYSNMRRVQGTRAIWLQDGEASSLDKSVIHVEGESPHHEWEPFGPYQEKYEHPLWKRYQNEGVVAGHRGGGFLKVSGFIEAVRRQIPPPIDTYDTASWKAISPLSERSIAQGGESVEFPDFTNGKWMTMEPIFGLTDEY</sequence>
<dbReference type="Pfam" id="PF01408">
    <property type="entry name" value="GFO_IDH_MocA"/>
    <property type="match status" value="1"/>
</dbReference>
<evidence type="ECO:0000313" key="8">
    <source>
        <dbReference type="EMBL" id="SHG58419.1"/>
    </source>
</evidence>
<protein>
    <submittedName>
        <fullName evidence="8">Tat (Twin-arginine translocation) pathway signal sequence</fullName>
    </submittedName>
</protein>
<evidence type="ECO:0000256" key="2">
    <source>
        <dbReference type="ARBA" id="ARBA00009329"/>
    </source>
</evidence>
<dbReference type="SUPFAM" id="SSF51735">
    <property type="entry name" value="NAD(P)-binding Rossmann-fold domains"/>
    <property type="match status" value="1"/>
</dbReference>
<dbReference type="OrthoDB" id="9771072at2"/>
<feature type="domain" description="Gfo/Idh/MocA-like oxidoreductase N-terminal" evidence="6">
    <location>
        <begin position="41"/>
        <end position="163"/>
    </location>
</feature>
<name>A0A1M5L0X7_9BACT</name>
<comment type="cofactor">
    <cofactor evidence="1">
        <name>NAD(+)</name>
        <dbReference type="ChEBI" id="CHEBI:57540"/>
    </cofactor>
</comment>